<organism evidence="1 2">
    <name type="scientific">Araneus ventricosus</name>
    <name type="common">Orbweaver spider</name>
    <name type="synonym">Epeira ventricosa</name>
    <dbReference type="NCBI Taxonomy" id="182803"/>
    <lineage>
        <taxon>Eukaryota</taxon>
        <taxon>Metazoa</taxon>
        <taxon>Ecdysozoa</taxon>
        <taxon>Arthropoda</taxon>
        <taxon>Chelicerata</taxon>
        <taxon>Arachnida</taxon>
        <taxon>Araneae</taxon>
        <taxon>Araneomorphae</taxon>
        <taxon>Entelegynae</taxon>
        <taxon>Araneoidea</taxon>
        <taxon>Araneidae</taxon>
        <taxon>Araneus</taxon>
    </lineage>
</organism>
<proteinExistence type="predicted"/>
<reference evidence="1 2" key="1">
    <citation type="journal article" date="2019" name="Sci. Rep.">
        <title>Orb-weaving spider Araneus ventricosus genome elucidates the spidroin gene catalogue.</title>
        <authorList>
            <person name="Kono N."/>
            <person name="Nakamura H."/>
            <person name="Ohtoshi R."/>
            <person name="Moran D.A.P."/>
            <person name="Shinohara A."/>
            <person name="Yoshida Y."/>
            <person name="Fujiwara M."/>
            <person name="Mori M."/>
            <person name="Tomita M."/>
            <person name="Arakawa K."/>
        </authorList>
    </citation>
    <scope>NUCLEOTIDE SEQUENCE [LARGE SCALE GENOMIC DNA]</scope>
</reference>
<keyword evidence="2" id="KW-1185">Reference proteome</keyword>
<gene>
    <name evidence="1" type="ORF">AVEN_244030_1</name>
</gene>
<dbReference type="Proteomes" id="UP000499080">
    <property type="component" value="Unassembled WGS sequence"/>
</dbReference>
<name>A0A4Y2RKS9_ARAVE</name>
<dbReference type="EMBL" id="BGPR01017398">
    <property type="protein sequence ID" value="GBN76030.1"/>
    <property type="molecule type" value="Genomic_DNA"/>
</dbReference>
<comment type="caution">
    <text evidence="1">The sequence shown here is derived from an EMBL/GenBank/DDBJ whole genome shotgun (WGS) entry which is preliminary data.</text>
</comment>
<evidence type="ECO:0000313" key="1">
    <source>
        <dbReference type="EMBL" id="GBN76030.1"/>
    </source>
</evidence>
<accession>A0A4Y2RKS9</accession>
<dbReference type="AlphaFoldDB" id="A0A4Y2RKS9"/>
<sequence length="88" mass="9953">MVLPRFREHQDMRCFPDGGEVVAEETFVKDFSDEDLVMDNSAIRVPSARAPNPMFGVEVTNCNAFTVRVENVVKFQSRDGAMRRSIDA</sequence>
<evidence type="ECO:0000313" key="2">
    <source>
        <dbReference type="Proteomes" id="UP000499080"/>
    </source>
</evidence>
<protein>
    <submittedName>
        <fullName evidence="1">Uncharacterized protein</fullName>
    </submittedName>
</protein>